<keyword evidence="2 4" id="KW-0547">Nucleotide-binding</keyword>
<dbReference type="Proteomes" id="UP000054047">
    <property type="component" value="Unassembled WGS sequence"/>
</dbReference>
<evidence type="ECO:0000313" key="4">
    <source>
        <dbReference type="EMBL" id="KIH47271.1"/>
    </source>
</evidence>
<proteinExistence type="predicted"/>
<dbReference type="InterPro" id="IPR027417">
    <property type="entry name" value="P-loop_NTPase"/>
</dbReference>
<evidence type="ECO:0000259" key="3">
    <source>
        <dbReference type="Pfam" id="PF00271"/>
    </source>
</evidence>
<name>A0A0C2FQQ6_9BILA</name>
<dbReference type="EMBL" id="KN767954">
    <property type="protein sequence ID" value="KIH47271.1"/>
    <property type="molecule type" value="Genomic_DNA"/>
</dbReference>
<dbReference type="PANTHER" id="PTHR18934:SF221">
    <property type="entry name" value="ATP-DEPENDENT RNA HELICASE DHX34-RELATED"/>
    <property type="match status" value="1"/>
</dbReference>
<dbReference type="Pfam" id="PF00271">
    <property type="entry name" value="Helicase_C"/>
    <property type="match status" value="1"/>
</dbReference>
<dbReference type="PANTHER" id="PTHR18934">
    <property type="entry name" value="ATP-DEPENDENT RNA HELICASE"/>
    <property type="match status" value="1"/>
</dbReference>
<dbReference type="InterPro" id="IPR001650">
    <property type="entry name" value="Helicase_C-like"/>
</dbReference>
<evidence type="ECO:0000256" key="2">
    <source>
        <dbReference type="ARBA" id="ARBA00022806"/>
    </source>
</evidence>
<dbReference type="Gene3D" id="3.40.50.300">
    <property type="entry name" value="P-loop containing nucleotide triphosphate hydrolases"/>
    <property type="match status" value="1"/>
</dbReference>
<keyword evidence="5" id="KW-1185">Reference proteome</keyword>
<evidence type="ECO:0000313" key="5">
    <source>
        <dbReference type="Proteomes" id="UP000054047"/>
    </source>
</evidence>
<dbReference type="GO" id="GO:0003723">
    <property type="term" value="F:RNA binding"/>
    <property type="evidence" value="ECO:0007669"/>
    <property type="project" value="TreeGrafter"/>
</dbReference>
<organism evidence="4 5">
    <name type="scientific">Ancylostoma duodenale</name>
    <dbReference type="NCBI Taxonomy" id="51022"/>
    <lineage>
        <taxon>Eukaryota</taxon>
        <taxon>Metazoa</taxon>
        <taxon>Ecdysozoa</taxon>
        <taxon>Nematoda</taxon>
        <taxon>Chromadorea</taxon>
        <taxon>Rhabditida</taxon>
        <taxon>Rhabditina</taxon>
        <taxon>Rhabditomorpha</taxon>
        <taxon>Strongyloidea</taxon>
        <taxon>Ancylostomatidae</taxon>
        <taxon>Ancylostomatinae</taxon>
        <taxon>Ancylostoma</taxon>
    </lineage>
</organism>
<keyword evidence="1" id="KW-0378">Hydrolase</keyword>
<reference evidence="4 5" key="1">
    <citation type="submission" date="2013-12" db="EMBL/GenBank/DDBJ databases">
        <title>Draft genome of the parsitic nematode Ancylostoma duodenale.</title>
        <authorList>
            <person name="Mitreva M."/>
        </authorList>
    </citation>
    <scope>NUCLEOTIDE SEQUENCE [LARGE SCALE GENOMIC DNA]</scope>
    <source>
        <strain evidence="4 5">Zhejiang</strain>
    </source>
</reference>
<evidence type="ECO:0000256" key="1">
    <source>
        <dbReference type="ARBA" id="ARBA00022801"/>
    </source>
</evidence>
<dbReference type="SUPFAM" id="SSF52540">
    <property type="entry name" value="P-loop containing nucleoside triphosphate hydrolases"/>
    <property type="match status" value="1"/>
</dbReference>
<dbReference type="CDD" id="cd18791">
    <property type="entry name" value="SF2_C_RHA"/>
    <property type="match status" value="1"/>
</dbReference>
<keyword evidence="2 4" id="KW-0067">ATP-binding</keyword>
<feature type="domain" description="Helicase C-terminal" evidence="3">
    <location>
        <begin position="2"/>
        <end position="48"/>
    </location>
</feature>
<protein>
    <submittedName>
        <fullName evidence="4">Helicase protein</fullName>
    </submittedName>
</protein>
<gene>
    <name evidence="4" type="ORF">ANCDUO_22675</name>
</gene>
<dbReference type="GO" id="GO:0016787">
    <property type="term" value="F:hydrolase activity"/>
    <property type="evidence" value="ECO:0007669"/>
    <property type="project" value="UniProtKB-KW"/>
</dbReference>
<dbReference type="GO" id="GO:0004386">
    <property type="term" value="F:helicase activity"/>
    <property type="evidence" value="ECO:0007669"/>
    <property type="project" value="UniProtKB-KW"/>
</dbReference>
<dbReference type="OrthoDB" id="3363059at2759"/>
<keyword evidence="2 4" id="KW-0347">Helicase</keyword>
<sequence>MLHSTLSVEEQDKVFDVAPSGVRKCILSTNIAETSVTIDGIRFVIDSGKVNLIKHETGSGTQKLSEFWVSKASADQRKGFYYSIHFVMISCARYVGESCGPV</sequence>
<dbReference type="AlphaFoldDB" id="A0A0C2FQQ6"/>
<accession>A0A0C2FQQ6</accession>